<evidence type="ECO:0000259" key="1">
    <source>
        <dbReference type="Pfam" id="PF00561"/>
    </source>
</evidence>
<dbReference type="InterPro" id="IPR000073">
    <property type="entry name" value="AB_hydrolase_1"/>
</dbReference>
<gene>
    <name evidence="2" type="ORF">UFOPK3992_01374</name>
</gene>
<name>A0A6J7Q9G5_9ZZZZ</name>
<feature type="domain" description="AB hydrolase-1" evidence="1">
    <location>
        <begin position="1"/>
        <end position="161"/>
    </location>
</feature>
<accession>A0A6J7Q9G5</accession>
<protein>
    <submittedName>
        <fullName evidence="2">Unannotated protein</fullName>
    </submittedName>
</protein>
<dbReference type="Gene3D" id="3.40.50.1820">
    <property type="entry name" value="alpha/beta hydrolase"/>
    <property type="match status" value="1"/>
</dbReference>
<proteinExistence type="predicted"/>
<dbReference type="Pfam" id="PF00561">
    <property type="entry name" value="Abhydrolase_1"/>
    <property type="match status" value="1"/>
</dbReference>
<dbReference type="InterPro" id="IPR050266">
    <property type="entry name" value="AB_hydrolase_sf"/>
</dbReference>
<dbReference type="GO" id="GO:0016020">
    <property type="term" value="C:membrane"/>
    <property type="evidence" value="ECO:0007669"/>
    <property type="project" value="TreeGrafter"/>
</dbReference>
<evidence type="ECO:0000313" key="2">
    <source>
        <dbReference type="EMBL" id="CAB5014208.1"/>
    </source>
</evidence>
<dbReference type="PANTHER" id="PTHR43798">
    <property type="entry name" value="MONOACYLGLYCEROL LIPASE"/>
    <property type="match status" value="1"/>
</dbReference>
<sequence length="176" mass="19234">MEALGLERPIIVGCSMGGNQVLELGSRRPGFYAGIVSCEGADYTPTVSPFFLEMLLLNAAQILECWSQSLTGVRTPPDRAREVVWQITRVAPEYARGDLVGYAGFDKRDVVGQITSPVLLLRGDSDWLVPQSMVEETSSRIPGSRIAVLSGTGHYPMIENPVEFNQAIRDFAESLS</sequence>
<organism evidence="2">
    <name type="scientific">freshwater metagenome</name>
    <dbReference type="NCBI Taxonomy" id="449393"/>
    <lineage>
        <taxon>unclassified sequences</taxon>
        <taxon>metagenomes</taxon>
        <taxon>ecological metagenomes</taxon>
    </lineage>
</organism>
<dbReference type="SUPFAM" id="SSF53474">
    <property type="entry name" value="alpha/beta-Hydrolases"/>
    <property type="match status" value="1"/>
</dbReference>
<reference evidence="2" key="1">
    <citation type="submission" date="2020-05" db="EMBL/GenBank/DDBJ databases">
        <authorList>
            <person name="Chiriac C."/>
            <person name="Salcher M."/>
            <person name="Ghai R."/>
            <person name="Kavagutti S V."/>
        </authorList>
    </citation>
    <scope>NUCLEOTIDE SEQUENCE</scope>
</reference>
<dbReference type="PANTHER" id="PTHR43798:SF33">
    <property type="entry name" value="HYDROLASE, PUTATIVE (AFU_ORTHOLOGUE AFUA_2G14860)-RELATED"/>
    <property type="match status" value="1"/>
</dbReference>
<dbReference type="InterPro" id="IPR029058">
    <property type="entry name" value="AB_hydrolase_fold"/>
</dbReference>
<dbReference type="EMBL" id="CAFBOZ010000208">
    <property type="protein sequence ID" value="CAB5014208.1"/>
    <property type="molecule type" value="Genomic_DNA"/>
</dbReference>
<dbReference type="AlphaFoldDB" id="A0A6J7Q9G5"/>